<evidence type="ECO:0000313" key="7">
    <source>
        <dbReference type="EMBL" id="REH55605.1"/>
    </source>
</evidence>
<dbReference type="Gene3D" id="1.10.357.10">
    <property type="entry name" value="Tetracycline Repressor, domain 2"/>
    <property type="match status" value="1"/>
</dbReference>
<evidence type="ECO:0000256" key="1">
    <source>
        <dbReference type="ARBA" id="ARBA00022491"/>
    </source>
</evidence>
<keyword evidence="3 5" id="KW-0238">DNA-binding</keyword>
<dbReference type="InterPro" id="IPR003012">
    <property type="entry name" value="Tet_transcr_reg_TetR"/>
</dbReference>
<dbReference type="InterPro" id="IPR004111">
    <property type="entry name" value="Repressor_TetR_C"/>
</dbReference>
<dbReference type="SUPFAM" id="SSF46689">
    <property type="entry name" value="Homeodomain-like"/>
    <property type="match status" value="1"/>
</dbReference>
<accession>A0A3E0IBR9</accession>
<dbReference type="Gene3D" id="1.10.10.60">
    <property type="entry name" value="Homeodomain-like"/>
    <property type="match status" value="1"/>
</dbReference>
<name>A0A3E0IBR9_9PSEU</name>
<dbReference type="PROSITE" id="PS01081">
    <property type="entry name" value="HTH_TETR_1"/>
    <property type="match status" value="1"/>
</dbReference>
<dbReference type="GO" id="GO:0003700">
    <property type="term" value="F:DNA-binding transcription factor activity"/>
    <property type="evidence" value="ECO:0007669"/>
    <property type="project" value="TreeGrafter"/>
</dbReference>
<dbReference type="AlphaFoldDB" id="A0A3E0IBR9"/>
<dbReference type="PROSITE" id="PS50977">
    <property type="entry name" value="HTH_TETR_2"/>
    <property type="match status" value="1"/>
</dbReference>
<evidence type="ECO:0000313" key="8">
    <source>
        <dbReference type="Proteomes" id="UP000256269"/>
    </source>
</evidence>
<dbReference type="InterPro" id="IPR001647">
    <property type="entry name" value="HTH_TetR"/>
</dbReference>
<dbReference type="EMBL" id="QUNO01000001">
    <property type="protein sequence ID" value="REH55605.1"/>
    <property type="molecule type" value="Genomic_DNA"/>
</dbReference>
<keyword evidence="2" id="KW-0805">Transcription regulation</keyword>
<dbReference type="PRINTS" id="PR00455">
    <property type="entry name" value="HTHTETR"/>
</dbReference>
<dbReference type="PANTHER" id="PTHR30055:SF151">
    <property type="entry name" value="TRANSCRIPTIONAL REGULATORY PROTEIN"/>
    <property type="match status" value="1"/>
</dbReference>
<proteinExistence type="predicted"/>
<dbReference type="InterPro" id="IPR023772">
    <property type="entry name" value="DNA-bd_HTH_TetR-type_CS"/>
</dbReference>
<dbReference type="PANTHER" id="PTHR30055">
    <property type="entry name" value="HTH-TYPE TRANSCRIPTIONAL REGULATOR RUTR"/>
    <property type="match status" value="1"/>
</dbReference>
<reference evidence="7 8" key="1">
    <citation type="submission" date="2018-08" db="EMBL/GenBank/DDBJ databases">
        <title>Genomic Encyclopedia of Archaeal and Bacterial Type Strains, Phase II (KMG-II): from individual species to whole genera.</title>
        <authorList>
            <person name="Goeker M."/>
        </authorList>
    </citation>
    <scope>NUCLEOTIDE SEQUENCE [LARGE SCALE GENOMIC DNA]</scope>
    <source>
        <strain evidence="7 8">DSM 45791</strain>
    </source>
</reference>
<protein>
    <submittedName>
        <fullName evidence="7">TetR/AcrR family tetracycline transcriptional repressor</fullName>
    </submittedName>
</protein>
<feature type="DNA-binding region" description="H-T-H motif" evidence="5">
    <location>
        <begin position="39"/>
        <end position="58"/>
    </location>
</feature>
<evidence type="ECO:0000259" key="6">
    <source>
        <dbReference type="PROSITE" id="PS50977"/>
    </source>
</evidence>
<keyword evidence="8" id="KW-1185">Reference proteome</keyword>
<dbReference type="InterPro" id="IPR009057">
    <property type="entry name" value="Homeodomain-like_sf"/>
</dbReference>
<keyword evidence="1" id="KW-0678">Repressor</keyword>
<evidence type="ECO:0000256" key="5">
    <source>
        <dbReference type="PROSITE-ProRule" id="PRU00335"/>
    </source>
</evidence>
<dbReference type="GO" id="GO:0046677">
    <property type="term" value="P:response to antibiotic"/>
    <property type="evidence" value="ECO:0007669"/>
    <property type="project" value="InterPro"/>
</dbReference>
<dbReference type="Pfam" id="PF00440">
    <property type="entry name" value="TetR_N"/>
    <property type="match status" value="1"/>
</dbReference>
<evidence type="ECO:0000256" key="3">
    <source>
        <dbReference type="ARBA" id="ARBA00023125"/>
    </source>
</evidence>
<dbReference type="GO" id="GO:0000976">
    <property type="term" value="F:transcription cis-regulatory region binding"/>
    <property type="evidence" value="ECO:0007669"/>
    <property type="project" value="TreeGrafter"/>
</dbReference>
<dbReference type="GO" id="GO:0045892">
    <property type="term" value="P:negative regulation of DNA-templated transcription"/>
    <property type="evidence" value="ECO:0007669"/>
    <property type="project" value="InterPro"/>
</dbReference>
<dbReference type="OrthoDB" id="3819648at2"/>
<keyword evidence="4" id="KW-0804">Transcription</keyword>
<gene>
    <name evidence="7" type="ORF">BCF44_101629</name>
</gene>
<comment type="caution">
    <text evidence="7">The sequence shown here is derived from an EMBL/GenBank/DDBJ whole genome shotgun (WGS) entry which is preliminary data.</text>
</comment>
<evidence type="ECO:0000256" key="4">
    <source>
        <dbReference type="ARBA" id="ARBA00023163"/>
    </source>
</evidence>
<dbReference type="Pfam" id="PF02909">
    <property type="entry name" value="TetR_C_1"/>
    <property type="match status" value="1"/>
</dbReference>
<evidence type="ECO:0000256" key="2">
    <source>
        <dbReference type="ARBA" id="ARBA00023015"/>
    </source>
</evidence>
<dbReference type="InterPro" id="IPR036271">
    <property type="entry name" value="Tet_transcr_reg_TetR-rel_C_sf"/>
</dbReference>
<dbReference type="SUPFAM" id="SSF48498">
    <property type="entry name" value="Tetracyclin repressor-like, C-terminal domain"/>
    <property type="match status" value="1"/>
</dbReference>
<organism evidence="7 8">
    <name type="scientific">Kutzneria buriramensis</name>
    <dbReference type="NCBI Taxonomy" id="1045776"/>
    <lineage>
        <taxon>Bacteria</taxon>
        <taxon>Bacillati</taxon>
        <taxon>Actinomycetota</taxon>
        <taxon>Actinomycetes</taxon>
        <taxon>Pseudonocardiales</taxon>
        <taxon>Pseudonocardiaceae</taxon>
        <taxon>Kutzneria</taxon>
    </lineage>
</organism>
<dbReference type="InterPro" id="IPR050109">
    <property type="entry name" value="HTH-type_TetR-like_transc_reg"/>
</dbReference>
<dbReference type="Proteomes" id="UP000256269">
    <property type="component" value="Unassembled WGS sequence"/>
</dbReference>
<dbReference type="PRINTS" id="PR00400">
    <property type="entry name" value="TETREPRESSOR"/>
</dbReference>
<feature type="domain" description="HTH tetR-type" evidence="6">
    <location>
        <begin position="16"/>
        <end position="76"/>
    </location>
</feature>
<sequence>MNLVHIDADGKLSPVTSRRDEVLAAALDLLDEVGLDALTTRKLAEKLGVQPGALYRHFDSKRSLLGAMVARLTVDAPADGEPPEDWAGLLRYAAMGARATMLTRRDGARLMATYLVPADETAQLFWHRMIDALVGGGIPAEDAVVAVDTVFAYVNGFAIEEQARDGFPAEPEQRALRDKTFQAGLDLIIAGVTATRS</sequence>